<proteinExistence type="predicted"/>
<dbReference type="Pfam" id="PF01636">
    <property type="entry name" value="APH"/>
    <property type="match status" value="1"/>
</dbReference>
<accession>A0ABP4UTF2</accession>
<gene>
    <name evidence="2" type="ORF">GCM10009745_67180</name>
</gene>
<dbReference type="InterPro" id="IPR011009">
    <property type="entry name" value="Kinase-like_dom_sf"/>
</dbReference>
<feature type="domain" description="Aminoglycoside phosphotransferase" evidence="1">
    <location>
        <begin position="45"/>
        <end position="272"/>
    </location>
</feature>
<organism evidence="2 3">
    <name type="scientific">Kribbella yunnanensis</name>
    <dbReference type="NCBI Taxonomy" id="190194"/>
    <lineage>
        <taxon>Bacteria</taxon>
        <taxon>Bacillati</taxon>
        <taxon>Actinomycetota</taxon>
        <taxon>Actinomycetes</taxon>
        <taxon>Propionibacteriales</taxon>
        <taxon>Kribbellaceae</taxon>
        <taxon>Kribbella</taxon>
    </lineage>
</organism>
<sequence length="342" mass="37083">MVKTTISRSASGWEGSLNTPTPAEVARAFGLDAADGELIHIRRGDSDAWRLTTSGGSYFVKGYLPAGTPDLTAAMAFERRAFEAGVDMPVPIAPVDPVLGWATRVDGRWFRMYRWIEHDPSRAAVDVSSWLGQTMLRVHQLESARIGLPGWWRVAVPPPAVWEGWLASARAREVSWAGLLGDCLPDILAVGERIAELGEIAPDVVTTHGDFKDHNIVRSVSGPVLVDWDSVRTDSAALEAGRTAYMFGDGEASRVGRILAAYVAAGGELGWAGADVFLGVARHRVQVLGEQIRVSLGESPGARWMGDRTTIEASIRTRLRDLPGTIDHLRRLASGERETPAE</sequence>
<reference evidence="3" key="1">
    <citation type="journal article" date="2019" name="Int. J. Syst. Evol. Microbiol.">
        <title>The Global Catalogue of Microorganisms (GCM) 10K type strain sequencing project: providing services to taxonomists for standard genome sequencing and annotation.</title>
        <authorList>
            <consortium name="The Broad Institute Genomics Platform"/>
            <consortium name="The Broad Institute Genome Sequencing Center for Infectious Disease"/>
            <person name="Wu L."/>
            <person name="Ma J."/>
        </authorList>
    </citation>
    <scope>NUCLEOTIDE SEQUENCE [LARGE SCALE GENOMIC DNA]</scope>
    <source>
        <strain evidence="3">JCM 14307</strain>
    </source>
</reference>
<dbReference type="SUPFAM" id="SSF56112">
    <property type="entry name" value="Protein kinase-like (PK-like)"/>
    <property type="match status" value="1"/>
</dbReference>
<protein>
    <recommendedName>
        <fullName evidence="1">Aminoglycoside phosphotransferase domain-containing protein</fullName>
    </recommendedName>
</protein>
<keyword evidence="3" id="KW-1185">Reference proteome</keyword>
<dbReference type="Proteomes" id="UP001500280">
    <property type="component" value="Unassembled WGS sequence"/>
</dbReference>
<dbReference type="EMBL" id="BAAANF010000022">
    <property type="protein sequence ID" value="GAA1709815.1"/>
    <property type="molecule type" value="Genomic_DNA"/>
</dbReference>
<evidence type="ECO:0000259" key="1">
    <source>
        <dbReference type="Pfam" id="PF01636"/>
    </source>
</evidence>
<dbReference type="InterPro" id="IPR002575">
    <property type="entry name" value="Aminoglycoside_PTrfase"/>
</dbReference>
<evidence type="ECO:0000313" key="3">
    <source>
        <dbReference type="Proteomes" id="UP001500280"/>
    </source>
</evidence>
<evidence type="ECO:0000313" key="2">
    <source>
        <dbReference type="EMBL" id="GAA1709815.1"/>
    </source>
</evidence>
<name>A0ABP4UTF2_9ACTN</name>
<comment type="caution">
    <text evidence="2">The sequence shown here is derived from an EMBL/GenBank/DDBJ whole genome shotgun (WGS) entry which is preliminary data.</text>
</comment>